<accession>D4RYC1</accession>
<dbReference type="InterPro" id="IPR024300">
    <property type="entry name" value="SipL_SPOCS_dom"/>
</dbReference>
<dbReference type="SMART" id="SM00257">
    <property type="entry name" value="LysM"/>
    <property type="match status" value="1"/>
</dbReference>
<dbReference type="SUPFAM" id="SSF54106">
    <property type="entry name" value="LysM domain"/>
    <property type="match status" value="1"/>
</dbReference>
<name>D4RYC1_9FIRM</name>
<keyword evidence="3" id="KW-1185">Reference proteome</keyword>
<dbReference type="HOGENOM" id="CLU_037106_0_0_9"/>
<dbReference type="PANTHER" id="PTHR33734:SF22">
    <property type="entry name" value="MEMBRANE-BOUND LYTIC MUREIN TRANSGLYCOSYLASE D"/>
    <property type="match status" value="1"/>
</dbReference>
<dbReference type="GO" id="GO:0008932">
    <property type="term" value="F:lytic endotransglycosylase activity"/>
    <property type="evidence" value="ECO:0007669"/>
    <property type="project" value="TreeGrafter"/>
</dbReference>
<dbReference type="Pfam" id="PF12673">
    <property type="entry name" value="SipL"/>
    <property type="match status" value="2"/>
</dbReference>
<comment type="caution">
    <text evidence="2">The sequence shown here is derived from an EMBL/GenBank/DDBJ whole genome shotgun (WGS) entry which is preliminary data.</text>
</comment>
<evidence type="ECO:0000259" key="1">
    <source>
        <dbReference type="PROSITE" id="PS51782"/>
    </source>
</evidence>
<gene>
    <name evidence="2" type="ORF">BUTYVIB_00826</name>
</gene>
<organism evidence="2 3">
    <name type="scientific">Eshraghiella crossota DSM 2876</name>
    <dbReference type="NCBI Taxonomy" id="511680"/>
    <lineage>
        <taxon>Bacteria</taxon>
        <taxon>Bacillati</taxon>
        <taxon>Bacillota</taxon>
        <taxon>Clostridia</taxon>
        <taxon>Lachnospirales</taxon>
        <taxon>Lachnospiraceae</taxon>
        <taxon>Eshraghiella</taxon>
    </lineage>
</organism>
<dbReference type="InterPro" id="IPR018392">
    <property type="entry name" value="LysM"/>
</dbReference>
<dbReference type="AlphaFoldDB" id="D4RYC1"/>
<evidence type="ECO:0000313" key="3">
    <source>
        <dbReference type="Proteomes" id="UP000006238"/>
    </source>
</evidence>
<dbReference type="Pfam" id="PF01476">
    <property type="entry name" value="LysM"/>
    <property type="match status" value="1"/>
</dbReference>
<dbReference type="PANTHER" id="PTHR33734">
    <property type="entry name" value="LYSM DOMAIN-CONTAINING GPI-ANCHORED PROTEIN 2"/>
    <property type="match status" value="1"/>
</dbReference>
<proteinExistence type="predicted"/>
<dbReference type="PROSITE" id="PS51782">
    <property type="entry name" value="LYSM"/>
    <property type="match status" value="1"/>
</dbReference>
<reference evidence="2 3" key="1">
    <citation type="submission" date="2010-02" db="EMBL/GenBank/DDBJ databases">
        <authorList>
            <person name="Weinstock G."/>
            <person name="Sodergren E."/>
            <person name="Clifton S."/>
            <person name="Fulton L."/>
            <person name="Fulton B."/>
            <person name="Courtney L."/>
            <person name="Fronick C."/>
            <person name="Harrison M."/>
            <person name="Strong C."/>
            <person name="Farmer C."/>
            <person name="Delahaunty K."/>
            <person name="Markovic C."/>
            <person name="Hall O."/>
            <person name="Minx P."/>
            <person name="Tomlinson C."/>
            <person name="Mitreva M."/>
            <person name="Nelson J."/>
            <person name="Hou S."/>
            <person name="Wollam A."/>
            <person name="Pepin K.H."/>
            <person name="Johnson M."/>
            <person name="Bhonagiri V."/>
            <person name="Zhang X."/>
            <person name="Suruliraj S."/>
            <person name="Warren W."/>
            <person name="Chinwalla A."/>
            <person name="Mardis E.R."/>
            <person name="Wilson R.K."/>
        </authorList>
    </citation>
    <scope>NUCLEOTIDE SEQUENCE [LARGE SCALE GENOMIC DNA]</scope>
    <source>
        <strain evidence="2 3">DSM 2876</strain>
    </source>
</reference>
<protein>
    <submittedName>
        <fullName evidence="2">LysM domain protein</fullName>
    </submittedName>
</protein>
<dbReference type="CDD" id="cd00118">
    <property type="entry name" value="LysM"/>
    <property type="match status" value="1"/>
</dbReference>
<dbReference type="Proteomes" id="UP000006238">
    <property type="component" value="Unassembled WGS sequence"/>
</dbReference>
<dbReference type="EMBL" id="ABWN01000022">
    <property type="protein sequence ID" value="EFF69021.1"/>
    <property type="molecule type" value="Genomic_DNA"/>
</dbReference>
<feature type="domain" description="LysM" evidence="1">
    <location>
        <begin position="470"/>
        <end position="513"/>
    </location>
</feature>
<dbReference type="Gene3D" id="3.10.350.10">
    <property type="entry name" value="LysM domain"/>
    <property type="match status" value="1"/>
</dbReference>
<dbReference type="InterPro" id="IPR036779">
    <property type="entry name" value="LysM_dom_sf"/>
</dbReference>
<dbReference type="eggNOG" id="COG1388">
    <property type="taxonomic scope" value="Bacteria"/>
</dbReference>
<dbReference type="STRING" id="45851.BHV86_01950"/>
<evidence type="ECO:0000313" key="2">
    <source>
        <dbReference type="EMBL" id="EFF69021.1"/>
    </source>
</evidence>
<sequence>MRKWEYFFMELIKDNLHMNKSKGKMVFSATVDEDFTIPEGKPGMDYKIKDMGEVCIEKVRPMEDRVSIGMCLYFGLLYNSGGNCQSYYGKANFEETAAMAGVTGQDIVRCKANLMDMKISVISSHKISVRAVVLVTVSAEEIYDREVIKKIEMDNVRDERLEVRMMKLIANRKDTFRIRESVNINQGMSNIGEIIWQELRVKDLCFTPADGRIDVKGNLSFFVIYQGENGGELNYYDNVVPFSGSLDISNGRQEDVYDINIVSCEKSLISRNDGNGETRIFDGEIIMSLDICGYRNEDVSLLTDIYAPGYEITPKTEKLEYERLVENKVVDIDINERIKNEDGGKIIYTCGDVIVDEIIQKDNKIDIEGTISVQIMMEDKEAMPPITVSHHDIPFSYQAGMDKYEKDSELCGKVNNISLYSKRISDKEISVNGTIKMEIMAKSTTTTPVVINADVEKVPKEKLKNIPGITGYIVKEGDTLWNIAKRFYTTADSIMEANNLENDMIYPGMKLIILKLYCF</sequence>